<evidence type="ECO:0000313" key="1">
    <source>
        <dbReference type="EMBL" id="MEY8762598.1"/>
    </source>
</evidence>
<organism evidence="1 2">
    <name type="scientific">Clostridium lapidicellarium</name>
    <dbReference type="NCBI Taxonomy" id="3240931"/>
    <lineage>
        <taxon>Bacteria</taxon>
        <taxon>Bacillati</taxon>
        <taxon>Bacillota</taxon>
        <taxon>Clostridia</taxon>
        <taxon>Eubacteriales</taxon>
        <taxon>Clostridiaceae</taxon>
        <taxon>Clostridium</taxon>
    </lineage>
</organism>
<protein>
    <recommendedName>
        <fullName evidence="3">Flagellar hook-length control protein FliK</fullName>
    </recommendedName>
</protein>
<evidence type="ECO:0000313" key="2">
    <source>
        <dbReference type="Proteomes" id="UP001565220"/>
    </source>
</evidence>
<name>A0ABV4DTN0_9CLOT</name>
<dbReference type="EMBL" id="JBGFFE010000002">
    <property type="protein sequence ID" value="MEY8762598.1"/>
    <property type="molecule type" value="Genomic_DNA"/>
</dbReference>
<keyword evidence="2" id="KW-1185">Reference proteome</keyword>
<dbReference type="Proteomes" id="UP001565220">
    <property type="component" value="Unassembled WGS sequence"/>
</dbReference>
<gene>
    <name evidence="1" type="ORF">AB8S09_02890</name>
</gene>
<accession>A0ABV4DTN0</accession>
<comment type="caution">
    <text evidence="1">The sequence shown here is derived from an EMBL/GenBank/DDBJ whole genome shotgun (WGS) entry which is preliminary data.</text>
</comment>
<evidence type="ECO:0008006" key="3">
    <source>
        <dbReference type="Google" id="ProtNLM"/>
    </source>
</evidence>
<proteinExistence type="predicted"/>
<reference evidence="1 2" key="1">
    <citation type="submission" date="2024-08" db="EMBL/GenBank/DDBJ databases">
        <title>Clostridium lapicellarii sp. nov., and Clostridium renhuaiense sp. nov., two species isolated from the mud in a fermentation cellar used for producing sauce-flavour Chinese liquors.</title>
        <authorList>
            <person name="Yang F."/>
            <person name="Wang H."/>
            <person name="Chen L.Q."/>
            <person name="Zhou N."/>
            <person name="Lu J.J."/>
            <person name="Pu X.X."/>
            <person name="Wan B."/>
            <person name="Wang L."/>
            <person name="Liu S.J."/>
        </authorList>
    </citation>
    <scope>NUCLEOTIDE SEQUENCE [LARGE SCALE GENOMIC DNA]</scope>
    <source>
        <strain evidence="1 2">MT-113</strain>
    </source>
</reference>
<sequence length="557" mass="63420">MNLSGIWNINSTYNVNNKKISAKISFQVGEKFSARVVQLNRSTGEIFLKLLDGWQFSGELENFQNIMENQLIRLEVEGFENGKLKLRIVKSEGENGSESEDPINLFIKENNFDLTDADYDLVDEMVKHEIPLTKDNISNIKSTLEFMDKIKQNPEEQDAFIQEYLAGKNISPDSEEGKFVNTTLKKFFNQLKNIDSSDLFTFLENNIELNGDNIKSFNNVFKNYGTIYREIKTMGQLLPKHIVQQNVQPQGGSSENDIVKNQPAVQLADSSPENVPESQPTVQVRDIYKNISYGLKGEQQEIQQGGKSSESGKTDILKTIDDAQKSLGIPDGSKPEDITAGDSGNNILTSFVKNKIMPHISYKGIILTQEDIAQIAGQIKDQINLRTNDMKEIIKGILEQKNSGEKDTAENINHILNNNMNDFKIFNTISNSYYYMDLPINLNQKDYKCRLMIRDDRKRGKKIDSTNVKIAASISTENLGMVDAYLSVYNRSMNVDIRCNKKWLDLLSREQKKILDSLSDVGYNVDVKFHERVEEMNISTCREFFEDNEIGIINTRV</sequence>